<dbReference type="InterPro" id="IPR008936">
    <property type="entry name" value="Rho_GTPase_activation_prot"/>
</dbReference>
<gene>
    <name evidence="2" type="ORF">A0H81_11269</name>
</gene>
<reference evidence="2 3" key="1">
    <citation type="submission" date="2016-03" db="EMBL/GenBank/DDBJ databases">
        <title>Whole genome sequencing of Grifola frondosa 9006-11.</title>
        <authorList>
            <person name="Min B."/>
            <person name="Park H."/>
            <person name="Kim J.-G."/>
            <person name="Cho H."/>
            <person name="Oh Y.-L."/>
            <person name="Kong W.-S."/>
            <person name="Choi I.-G."/>
        </authorList>
    </citation>
    <scope>NUCLEOTIDE SEQUENCE [LARGE SCALE GENOMIC DNA]</scope>
    <source>
        <strain evidence="2 3">9006-11</strain>
    </source>
</reference>
<dbReference type="PANTHER" id="PTHR45808:SF2">
    <property type="entry name" value="RHO GTPASE-ACTIVATING PROTEIN 68F"/>
    <property type="match status" value="1"/>
</dbReference>
<evidence type="ECO:0000313" key="2">
    <source>
        <dbReference type="EMBL" id="OBZ68840.1"/>
    </source>
</evidence>
<comment type="caution">
    <text evidence="2">The sequence shown here is derived from an EMBL/GenBank/DDBJ whole genome shotgun (WGS) entry which is preliminary data.</text>
</comment>
<dbReference type="EMBL" id="LUGG01000019">
    <property type="protein sequence ID" value="OBZ68840.1"/>
    <property type="molecule type" value="Genomic_DNA"/>
</dbReference>
<dbReference type="STRING" id="5627.A0A1C7LVV9"/>
<dbReference type="PANTHER" id="PTHR45808">
    <property type="entry name" value="RHO GTPASE-ACTIVATING PROTEIN 68F"/>
    <property type="match status" value="1"/>
</dbReference>
<dbReference type="Gene3D" id="1.10.555.10">
    <property type="entry name" value="Rho GTPase activation protein"/>
    <property type="match status" value="1"/>
</dbReference>
<dbReference type="InterPro" id="IPR000198">
    <property type="entry name" value="RhoGAP_dom"/>
</dbReference>
<dbReference type="SUPFAM" id="SSF48350">
    <property type="entry name" value="GTPase activation domain, GAP"/>
    <property type="match status" value="1"/>
</dbReference>
<dbReference type="GO" id="GO:0005737">
    <property type="term" value="C:cytoplasm"/>
    <property type="evidence" value="ECO:0007669"/>
    <property type="project" value="TreeGrafter"/>
</dbReference>
<evidence type="ECO:0000259" key="1">
    <source>
        <dbReference type="PROSITE" id="PS50238"/>
    </source>
</evidence>
<protein>
    <recommendedName>
        <fullName evidence="1">Rho-GAP domain-containing protein</fullName>
    </recommendedName>
</protein>
<dbReference type="PROSITE" id="PS50238">
    <property type="entry name" value="RHOGAP"/>
    <property type="match status" value="1"/>
</dbReference>
<dbReference type="AlphaFoldDB" id="A0A1C7LVV9"/>
<dbReference type="Proteomes" id="UP000092993">
    <property type="component" value="Unassembled WGS sequence"/>
</dbReference>
<name>A0A1C7LVV9_GRIFR</name>
<accession>A0A1C7LVV9</accession>
<proteinExistence type="predicted"/>
<dbReference type="OrthoDB" id="19923at2759"/>
<keyword evidence="3" id="KW-1185">Reference proteome</keyword>
<dbReference type="GO" id="GO:0007264">
    <property type="term" value="P:small GTPase-mediated signal transduction"/>
    <property type="evidence" value="ECO:0007669"/>
    <property type="project" value="TreeGrafter"/>
</dbReference>
<evidence type="ECO:0000313" key="3">
    <source>
        <dbReference type="Proteomes" id="UP000092993"/>
    </source>
</evidence>
<dbReference type="Pfam" id="PF00620">
    <property type="entry name" value="RhoGAP"/>
    <property type="match status" value="1"/>
</dbReference>
<sequence length="166" mass="18595">MNKLIFQAGVDYETRPMVVMNASALPDPEKYPTTYCSHEYYPISIYMLSQTIPSFSLLQAAAIHQAGIGVPRESQIRETNHASYGFTGKLFGVPLEQLMGFDGEKGGLPRVVKDCIQYLRECGLQEEGLFRRSPSSVLLKQAAQAYDRGHVVSLTTFGDPHWLLFF</sequence>
<feature type="domain" description="Rho-GAP" evidence="1">
    <location>
        <begin position="93"/>
        <end position="166"/>
    </location>
</feature>
<dbReference type="GO" id="GO:0005096">
    <property type="term" value="F:GTPase activator activity"/>
    <property type="evidence" value="ECO:0007669"/>
    <property type="project" value="TreeGrafter"/>
</dbReference>
<organism evidence="2 3">
    <name type="scientific">Grifola frondosa</name>
    <name type="common">Maitake</name>
    <name type="synonym">Polyporus frondosus</name>
    <dbReference type="NCBI Taxonomy" id="5627"/>
    <lineage>
        <taxon>Eukaryota</taxon>
        <taxon>Fungi</taxon>
        <taxon>Dikarya</taxon>
        <taxon>Basidiomycota</taxon>
        <taxon>Agaricomycotina</taxon>
        <taxon>Agaricomycetes</taxon>
        <taxon>Polyporales</taxon>
        <taxon>Grifolaceae</taxon>
        <taxon>Grifola</taxon>
    </lineage>
</organism>